<evidence type="ECO:0000313" key="2">
    <source>
        <dbReference type="Proteomes" id="UP000009168"/>
    </source>
</evidence>
<gene>
    <name evidence="1" type="ORF">TTHERM_000697299</name>
</gene>
<organism evidence="1 2">
    <name type="scientific">Tetrahymena thermophila (strain SB210)</name>
    <dbReference type="NCBI Taxonomy" id="312017"/>
    <lineage>
        <taxon>Eukaryota</taxon>
        <taxon>Sar</taxon>
        <taxon>Alveolata</taxon>
        <taxon>Ciliophora</taxon>
        <taxon>Intramacronucleata</taxon>
        <taxon>Oligohymenophorea</taxon>
        <taxon>Hymenostomatida</taxon>
        <taxon>Tetrahymenina</taxon>
        <taxon>Tetrahymenidae</taxon>
        <taxon>Tetrahymena</taxon>
    </lineage>
</organism>
<name>W7X5A1_TETTS</name>
<protein>
    <submittedName>
        <fullName evidence="1">Uncharacterized protein</fullName>
    </submittedName>
</protein>
<dbReference type="RefSeq" id="XP_012655921.1">
    <property type="nucleotide sequence ID" value="XM_012800467.1"/>
</dbReference>
<evidence type="ECO:0000313" key="1">
    <source>
        <dbReference type="EMBL" id="EWS71538.1"/>
    </source>
</evidence>
<dbReference type="KEGG" id="tet:TTHERM_000697299"/>
<dbReference type="GeneID" id="24440265"/>
<dbReference type="Proteomes" id="UP000009168">
    <property type="component" value="Unassembled WGS sequence"/>
</dbReference>
<sequence>MVKIIIYDKNDKKFVSCRIRTCAGKPNGFQVHLLNHSDKLTQLIEIKTLQLKNSSAAGFEPARVNPMDFKSTSLTTRTN</sequence>
<dbReference type="EMBL" id="GG662372">
    <property type="protein sequence ID" value="EWS71538.1"/>
    <property type="molecule type" value="Genomic_DNA"/>
</dbReference>
<dbReference type="AlphaFoldDB" id="W7X5A1"/>
<dbReference type="InParanoid" id="W7X5A1"/>
<keyword evidence="2" id="KW-1185">Reference proteome</keyword>
<reference evidence="2" key="1">
    <citation type="journal article" date="2006" name="PLoS Biol.">
        <title>Macronuclear genome sequence of the ciliate Tetrahymena thermophila, a model eukaryote.</title>
        <authorList>
            <person name="Eisen J.A."/>
            <person name="Coyne R.S."/>
            <person name="Wu M."/>
            <person name="Wu D."/>
            <person name="Thiagarajan M."/>
            <person name="Wortman J.R."/>
            <person name="Badger J.H."/>
            <person name="Ren Q."/>
            <person name="Amedeo P."/>
            <person name="Jones K.M."/>
            <person name="Tallon L.J."/>
            <person name="Delcher A.L."/>
            <person name="Salzberg S.L."/>
            <person name="Silva J.C."/>
            <person name="Haas B.J."/>
            <person name="Majoros W.H."/>
            <person name="Farzad M."/>
            <person name="Carlton J.M."/>
            <person name="Smith R.K. Jr."/>
            <person name="Garg J."/>
            <person name="Pearlman R.E."/>
            <person name="Karrer K.M."/>
            <person name="Sun L."/>
            <person name="Manning G."/>
            <person name="Elde N.C."/>
            <person name="Turkewitz A.P."/>
            <person name="Asai D.J."/>
            <person name="Wilkes D.E."/>
            <person name="Wang Y."/>
            <person name="Cai H."/>
            <person name="Collins K."/>
            <person name="Stewart B.A."/>
            <person name="Lee S.R."/>
            <person name="Wilamowska K."/>
            <person name="Weinberg Z."/>
            <person name="Ruzzo W.L."/>
            <person name="Wloga D."/>
            <person name="Gaertig J."/>
            <person name="Frankel J."/>
            <person name="Tsao C.-C."/>
            <person name="Gorovsky M.A."/>
            <person name="Keeling P.J."/>
            <person name="Waller R.F."/>
            <person name="Patron N.J."/>
            <person name="Cherry J.M."/>
            <person name="Stover N.A."/>
            <person name="Krieger C.J."/>
            <person name="del Toro C."/>
            <person name="Ryder H.F."/>
            <person name="Williamson S.C."/>
            <person name="Barbeau R.A."/>
            <person name="Hamilton E.P."/>
            <person name="Orias E."/>
        </authorList>
    </citation>
    <scope>NUCLEOTIDE SEQUENCE [LARGE SCALE GENOMIC DNA]</scope>
    <source>
        <strain evidence="2">SB210</strain>
    </source>
</reference>
<proteinExistence type="predicted"/>
<accession>W7X5A1</accession>